<evidence type="ECO:0000313" key="4">
    <source>
        <dbReference type="RefSeq" id="XP_001390085.1"/>
    </source>
</evidence>
<name>A0A254U9Z4_ASPNG</name>
<dbReference type="RefSeq" id="XP_001390085.1">
    <property type="nucleotide sequence ID" value="XM_001390048.1"/>
</dbReference>
<sequence>MAARAVDFPLFSRLPAELRVQIWEETLPKFVRPLYFYRAGCWTLEDVGKKEVDVRFNHRLLSIDFEVPILSVNREAFRVTLSSMKSQGINAHVTVKKSIVFRRSFNPKLDTLFISEDQFREFFWEPVNVILSERGFENIAISCTEPAPMCLAVSRLIGETEDSFLSELFQHTFHRNTQKLVLVNNAGVLSNKRRASQQHWELNSALSTPKFVWNNAGDHFEGAEGISDSERKLLRGLNRGAADGMTDGLGWDKDHKLEVHLATAIKMKL</sequence>
<gene>
    <name evidence="4" type="ORF">An03g01830</name>
    <name evidence="2" type="ORF">CAN33_0022285</name>
</gene>
<reference evidence="3" key="1">
    <citation type="submission" date="2018-10" db="EMBL/GenBank/DDBJ databases">
        <title>FDA dAtabase for Regulatory Grade micrObial Sequences (FDA-ARGOS): Supporting development and validation of Infectious Disease Dx tests.</title>
        <authorList>
            <person name="Kerrigan L."/>
            <person name="Tallon L."/>
            <person name="Sadzewicz L."/>
            <person name="Sengamalay N."/>
            <person name="Ott S."/>
            <person name="Godinez A."/>
            <person name="Nagaraj S."/>
            <person name="Vavikolanu K."/>
            <person name="Nadendla S."/>
            <person name="George J."/>
            <person name="Sichtig H."/>
        </authorList>
    </citation>
    <scope>NUCLEOTIDE SEQUENCE [LARGE SCALE GENOMIC DNA]</scope>
    <source>
        <strain evidence="3">FDAARGOS_311</strain>
    </source>
</reference>
<dbReference type="Pfam" id="PF20150">
    <property type="entry name" value="2EXR"/>
    <property type="match status" value="1"/>
</dbReference>
<dbReference type="EMBL" id="NKJJ02000015">
    <property type="protein sequence ID" value="TPR10464.1"/>
    <property type="molecule type" value="Genomic_DNA"/>
</dbReference>
<proteinExistence type="predicted"/>
<reference evidence="2" key="2">
    <citation type="submission" date="2019-02" db="EMBL/GenBank/DDBJ databases">
        <title>FDA dAtabase for Regulatory Grade micrObial Sequences (FDA-ARGOS): Supporting development and validation of Infectious Disease Dx tests.</title>
        <authorList>
            <person name="Kerrigan L."/>
            <person name="Tallon L.J."/>
            <person name="Sadzewicz L."/>
            <person name="Sengamalay N."/>
            <person name="Ott S."/>
            <person name="Godinez A."/>
            <person name="Nagaraj S."/>
            <person name="Vavikolanu K."/>
            <person name="Vyas G."/>
            <person name="Nadendla S."/>
            <person name="Aluvathingal J."/>
            <person name="Sichtig H."/>
        </authorList>
    </citation>
    <scope>NUCLEOTIDE SEQUENCE</scope>
    <source>
        <strain evidence="2">FDAARGOS_311</strain>
    </source>
</reference>
<protein>
    <submittedName>
        <fullName evidence="2">Short chain dehydrogenase family protein</fullName>
    </submittedName>
</protein>
<dbReference type="VEuPathDB" id="FungiDB:ATCC64974_83750"/>
<dbReference type="VEuPathDB" id="FungiDB:M747DRAFT_306268"/>
<evidence type="ECO:0000313" key="2">
    <source>
        <dbReference type="EMBL" id="TPR10464.1"/>
    </source>
</evidence>
<dbReference type="VEuPathDB" id="FungiDB:ASPNIDRAFT2_45719"/>
<dbReference type="GeneID" id="4980171"/>
<dbReference type="OrthoDB" id="3546385at2759"/>
<dbReference type="Proteomes" id="UP000197666">
    <property type="component" value="Unassembled WGS sequence"/>
</dbReference>
<dbReference type="VEuPathDB" id="FungiDB:An03g01830"/>
<evidence type="ECO:0000313" key="3">
    <source>
        <dbReference type="Proteomes" id="UP000197666"/>
    </source>
</evidence>
<feature type="domain" description="2EXR" evidence="1">
    <location>
        <begin position="8"/>
        <end position="112"/>
    </location>
</feature>
<evidence type="ECO:0000259" key="1">
    <source>
        <dbReference type="Pfam" id="PF20150"/>
    </source>
</evidence>
<dbReference type="AlphaFoldDB" id="A0A254U9Z4"/>
<accession>A0A254U9Z4</accession>
<organism evidence="2 3">
    <name type="scientific">Aspergillus niger</name>
    <dbReference type="NCBI Taxonomy" id="5061"/>
    <lineage>
        <taxon>Eukaryota</taxon>
        <taxon>Fungi</taxon>
        <taxon>Dikarya</taxon>
        <taxon>Ascomycota</taxon>
        <taxon>Pezizomycotina</taxon>
        <taxon>Eurotiomycetes</taxon>
        <taxon>Eurotiomycetidae</taxon>
        <taxon>Eurotiales</taxon>
        <taxon>Aspergillaceae</taxon>
        <taxon>Aspergillus</taxon>
        <taxon>Aspergillus subgen. Circumdati</taxon>
    </lineage>
</organism>
<reference evidence="4" key="3">
    <citation type="submission" date="2025-02" db="EMBL/GenBank/DDBJ databases">
        <authorList>
            <consortium name="NCBI Genome Project"/>
        </authorList>
    </citation>
    <scope>NUCLEOTIDE SEQUENCE</scope>
</reference>
<reference evidence="4" key="4">
    <citation type="submission" date="2025-04" db="UniProtKB">
        <authorList>
            <consortium name="RefSeq"/>
        </authorList>
    </citation>
    <scope>IDENTIFICATION</scope>
</reference>
<dbReference type="eggNOG" id="ENOG502SRJD">
    <property type="taxonomic scope" value="Eukaryota"/>
</dbReference>
<dbReference type="InterPro" id="IPR045518">
    <property type="entry name" value="2EXR"/>
</dbReference>
<dbReference type="KEGG" id="ang:An03g01830"/>